<accession>Q6IJZ0</accession>
<sequence length="127" mass="14444">MIYEPLETATRAETECEEGAERGGLQLDSNTPDRPKANPNTRWRCLLLDGFVAQKWYPAKSPIQFEANTEEPQFGGSTECDVNRLARFRIFLALDCVAVALANIFILRPALLHPDQWQQPQGRRMIL</sequence>
<gene>
    <name evidence="3" type="ORF">HDC13939</name>
</gene>
<feature type="transmembrane region" description="Helical" evidence="2">
    <location>
        <begin position="90"/>
        <end position="111"/>
    </location>
</feature>
<evidence type="ECO:0000256" key="2">
    <source>
        <dbReference type="SAM" id="Phobius"/>
    </source>
</evidence>
<feature type="region of interest" description="Disordered" evidence="1">
    <location>
        <begin position="1"/>
        <end position="38"/>
    </location>
</feature>
<organism evidence="3">
    <name type="scientific">Drosophila melanogaster</name>
    <name type="common">Fruit fly</name>
    <dbReference type="NCBI Taxonomy" id="7227"/>
    <lineage>
        <taxon>Eukaryota</taxon>
        <taxon>Metazoa</taxon>
        <taxon>Ecdysozoa</taxon>
        <taxon>Arthropoda</taxon>
        <taxon>Hexapoda</taxon>
        <taxon>Insecta</taxon>
        <taxon>Pterygota</taxon>
        <taxon>Neoptera</taxon>
        <taxon>Endopterygota</taxon>
        <taxon>Diptera</taxon>
        <taxon>Brachycera</taxon>
        <taxon>Muscomorpha</taxon>
        <taxon>Ephydroidea</taxon>
        <taxon>Drosophilidae</taxon>
        <taxon>Drosophila</taxon>
        <taxon>Sophophora</taxon>
    </lineage>
</organism>
<keyword evidence="2" id="KW-0812">Transmembrane</keyword>
<dbReference type="AlphaFoldDB" id="Q6IJZ0"/>
<keyword evidence="2" id="KW-0472">Membrane</keyword>
<keyword evidence="2" id="KW-1133">Transmembrane helix</keyword>
<name>Q6IJZ0_DROME</name>
<protein>
    <submittedName>
        <fullName evidence="3">HDC13939</fullName>
    </submittedName>
</protein>
<dbReference type="EMBL" id="BK002576">
    <property type="protein sequence ID" value="DAA04082.1"/>
    <property type="molecule type" value="Genomic_DNA"/>
</dbReference>
<reference evidence="3" key="1">
    <citation type="journal article" date="2003" name="Genome Biol.">
        <title>An integrated gene annotation and transcriptional profiling approach towards the full gene content of the Drosophila genome.</title>
        <authorList>
            <person name="Hild M."/>
            <person name="Beckmann B."/>
            <person name="Haas S.A."/>
            <person name="Koch B."/>
            <person name="Solovyev V."/>
            <person name="Busold C."/>
            <person name="Fellenberg K."/>
            <person name="Boutros M."/>
            <person name="Vingron M."/>
            <person name="Sauer F."/>
            <person name="Hoheisel J.D."/>
            <person name="Paro R."/>
        </authorList>
    </citation>
    <scope>NUCLEOTIDE SEQUENCE</scope>
</reference>
<proteinExistence type="predicted"/>
<evidence type="ECO:0000256" key="1">
    <source>
        <dbReference type="SAM" id="MobiDB-lite"/>
    </source>
</evidence>
<evidence type="ECO:0000313" key="3">
    <source>
        <dbReference type="EMBL" id="DAA04082.1"/>
    </source>
</evidence>